<dbReference type="Pfam" id="PF00535">
    <property type="entry name" value="Glycos_transf_2"/>
    <property type="match status" value="1"/>
</dbReference>
<dbReference type="InterPro" id="IPR001173">
    <property type="entry name" value="Glyco_trans_2-like"/>
</dbReference>
<evidence type="ECO:0000313" key="14">
    <source>
        <dbReference type="EMBL" id="OGZ33070.1"/>
    </source>
</evidence>
<evidence type="ECO:0000256" key="8">
    <source>
        <dbReference type="ARBA" id="ARBA00022824"/>
    </source>
</evidence>
<keyword evidence="6" id="KW-0808">Transferase</keyword>
<sequence length="245" mass="28656">MHLSVIIPAYNEEKRIAATLLDIDRYLSQQEYSYEIIVVSDGSKDNTANVVENTKQLVKNLKLIDNKENHGKGLVTKQGMLEARGEYRLFMDADNSTKIDHLDKFWSEFKDNDIVIGSIEVKGAKIDEQSAWYRRWLGSFSKYIIRIIAGIWEIHDSQRGFKCFSEIAAEKIFPKQTILHWGFDIEILALAKRMGFKIKEVPVDWHNPQESKVTLKSYIRTFMELLKIKWNLITDKYELKKHENI</sequence>
<proteinExistence type="inferred from homology"/>
<dbReference type="GO" id="GO:0006487">
    <property type="term" value="P:protein N-linked glycosylation"/>
    <property type="evidence" value="ECO:0007669"/>
    <property type="project" value="TreeGrafter"/>
</dbReference>
<evidence type="ECO:0000313" key="15">
    <source>
        <dbReference type="Proteomes" id="UP000177810"/>
    </source>
</evidence>
<comment type="similarity">
    <text evidence="3">Belongs to the glycosyltransferase 2 family.</text>
</comment>
<feature type="domain" description="Glycosyltransferase 2-like" evidence="13">
    <location>
        <begin position="4"/>
        <end position="165"/>
    </location>
</feature>
<dbReference type="Proteomes" id="UP000177810">
    <property type="component" value="Unassembled WGS sequence"/>
</dbReference>
<keyword evidence="11" id="KW-0472">Membrane</keyword>
<dbReference type="GO" id="GO:0004581">
    <property type="term" value="F:dolichyl-phosphate beta-glucosyltransferase activity"/>
    <property type="evidence" value="ECO:0007669"/>
    <property type="project" value="UniProtKB-EC"/>
</dbReference>
<dbReference type="PANTHER" id="PTHR10859">
    <property type="entry name" value="GLYCOSYL TRANSFERASE"/>
    <property type="match status" value="1"/>
</dbReference>
<organism evidence="14 15">
    <name type="scientific">Candidatus Portnoybacteria bacterium RBG_13_40_8</name>
    <dbReference type="NCBI Taxonomy" id="1801990"/>
    <lineage>
        <taxon>Bacteria</taxon>
        <taxon>Candidatus Portnoyibacteriota</taxon>
    </lineage>
</organism>
<accession>A0A1G2F634</accession>
<comment type="catalytic activity">
    <reaction evidence="12">
        <text>a di-trans,poly-cis-dolichyl phosphate + UDP-alpha-D-glucose = a di-trans,poly-cis-dolichyl beta-D-glucosyl phosphate + UDP</text>
        <dbReference type="Rhea" id="RHEA:15401"/>
        <dbReference type="Rhea" id="RHEA-COMP:19498"/>
        <dbReference type="Rhea" id="RHEA-COMP:19502"/>
        <dbReference type="ChEBI" id="CHEBI:57525"/>
        <dbReference type="ChEBI" id="CHEBI:57683"/>
        <dbReference type="ChEBI" id="CHEBI:58223"/>
        <dbReference type="ChEBI" id="CHEBI:58885"/>
        <dbReference type="EC" id="2.4.1.117"/>
    </reaction>
    <physiologicalReaction direction="left-to-right" evidence="12">
        <dbReference type="Rhea" id="RHEA:15402"/>
    </physiologicalReaction>
</comment>
<evidence type="ECO:0000259" key="13">
    <source>
        <dbReference type="Pfam" id="PF00535"/>
    </source>
</evidence>
<keyword evidence="7" id="KW-0812">Transmembrane</keyword>
<dbReference type="Gene3D" id="3.90.550.10">
    <property type="entry name" value="Spore Coat Polysaccharide Biosynthesis Protein SpsA, Chain A"/>
    <property type="match status" value="1"/>
</dbReference>
<evidence type="ECO:0000256" key="1">
    <source>
        <dbReference type="ARBA" id="ARBA00004389"/>
    </source>
</evidence>
<gene>
    <name evidence="14" type="ORF">A2V69_03850</name>
</gene>
<evidence type="ECO:0000256" key="10">
    <source>
        <dbReference type="ARBA" id="ARBA00022989"/>
    </source>
</evidence>
<evidence type="ECO:0000256" key="5">
    <source>
        <dbReference type="ARBA" id="ARBA00022676"/>
    </source>
</evidence>
<name>A0A1G2F634_9BACT</name>
<comment type="caution">
    <text evidence="14">The sequence shown here is derived from an EMBL/GenBank/DDBJ whole genome shotgun (WGS) entry which is preliminary data.</text>
</comment>
<dbReference type="AlphaFoldDB" id="A0A1G2F634"/>
<comment type="pathway">
    <text evidence="2">Protein modification; protein glycosylation.</text>
</comment>
<dbReference type="InterPro" id="IPR029044">
    <property type="entry name" value="Nucleotide-diphossugar_trans"/>
</dbReference>
<keyword evidence="8" id="KW-0256">Endoplasmic reticulum</keyword>
<evidence type="ECO:0000256" key="11">
    <source>
        <dbReference type="ARBA" id="ARBA00023136"/>
    </source>
</evidence>
<keyword evidence="9" id="KW-0735">Signal-anchor</keyword>
<dbReference type="PANTHER" id="PTHR10859:SF91">
    <property type="entry name" value="DOLICHYL-PHOSPHATE BETA-GLUCOSYLTRANSFERASE"/>
    <property type="match status" value="1"/>
</dbReference>
<dbReference type="STRING" id="1801990.A2V69_03850"/>
<evidence type="ECO:0000256" key="12">
    <source>
        <dbReference type="ARBA" id="ARBA00045097"/>
    </source>
</evidence>
<dbReference type="InterPro" id="IPR035518">
    <property type="entry name" value="DPG_synthase"/>
</dbReference>
<comment type="subcellular location">
    <subcellularLocation>
        <location evidence="1">Endoplasmic reticulum membrane</location>
        <topology evidence="1">Single-pass membrane protein</topology>
    </subcellularLocation>
</comment>
<dbReference type="EMBL" id="MHMT01000006">
    <property type="protein sequence ID" value="OGZ33070.1"/>
    <property type="molecule type" value="Genomic_DNA"/>
</dbReference>
<dbReference type="SUPFAM" id="SSF53448">
    <property type="entry name" value="Nucleotide-diphospho-sugar transferases"/>
    <property type="match status" value="1"/>
</dbReference>
<evidence type="ECO:0000256" key="3">
    <source>
        <dbReference type="ARBA" id="ARBA00006739"/>
    </source>
</evidence>
<evidence type="ECO:0000256" key="6">
    <source>
        <dbReference type="ARBA" id="ARBA00022679"/>
    </source>
</evidence>
<evidence type="ECO:0000256" key="9">
    <source>
        <dbReference type="ARBA" id="ARBA00022968"/>
    </source>
</evidence>
<dbReference type="EC" id="2.4.1.117" evidence="4"/>
<evidence type="ECO:0000256" key="2">
    <source>
        <dbReference type="ARBA" id="ARBA00004922"/>
    </source>
</evidence>
<keyword evidence="5" id="KW-0328">Glycosyltransferase</keyword>
<evidence type="ECO:0000256" key="4">
    <source>
        <dbReference type="ARBA" id="ARBA00012583"/>
    </source>
</evidence>
<evidence type="ECO:0000256" key="7">
    <source>
        <dbReference type="ARBA" id="ARBA00022692"/>
    </source>
</evidence>
<dbReference type="CDD" id="cd04188">
    <property type="entry name" value="DPG_synthase"/>
    <property type="match status" value="1"/>
</dbReference>
<protein>
    <recommendedName>
        <fullName evidence="4">dolichyl-phosphate beta-glucosyltransferase</fullName>
        <ecNumber evidence="4">2.4.1.117</ecNumber>
    </recommendedName>
</protein>
<reference evidence="14 15" key="1">
    <citation type="journal article" date="2016" name="Nat. Commun.">
        <title>Thousands of microbial genomes shed light on interconnected biogeochemical processes in an aquifer system.</title>
        <authorList>
            <person name="Anantharaman K."/>
            <person name="Brown C.T."/>
            <person name="Hug L.A."/>
            <person name="Sharon I."/>
            <person name="Castelle C.J."/>
            <person name="Probst A.J."/>
            <person name="Thomas B.C."/>
            <person name="Singh A."/>
            <person name="Wilkins M.J."/>
            <person name="Karaoz U."/>
            <person name="Brodie E.L."/>
            <person name="Williams K.H."/>
            <person name="Hubbard S.S."/>
            <person name="Banfield J.F."/>
        </authorList>
    </citation>
    <scope>NUCLEOTIDE SEQUENCE [LARGE SCALE GENOMIC DNA]</scope>
</reference>
<keyword evidence="10" id="KW-1133">Transmembrane helix</keyword>